<evidence type="ECO:0000256" key="2">
    <source>
        <dbReference type="ARBA" id="ARBA00022643"/>
    </source>
</evidence>
<keyword evidence="4" id="KW-0805">Transcription regulation</keyword>
<dbReference type="Gene3D" id="1.20.120.530">
    <property type="entry name" value="GntR ligand-binding domain-like"/>
    <property type="match status" value="1"/>
</dbReference>
<feature type="non-terminal residue" evidence="9">
    <location>
        <position position="424"/>
    </location>
</feature>
<dbReference type="GO" id="GO:0003700">
    <property type="term" value="F:DNA-binding transcription factor activity"/>
    <property type="evidence" value="ECO:0007669"/>
    <property type="project" value="InterPro"/>
</dbReference>
<dbReference type="GO" id="GO:0003677">
    <property type="term" value="F:DNA binding"/>
    <property type="evidence" value="ECO:0007669"/>
    <property type="project" value="UniProtKB-KW"/>
</dbReference>
<dbReference type="Pfam" id="PF00296">
    <property type="entry name" value="Bac_luciferase"/>
    <property type="match status" value="1"/>
</dbReference>
<dbReference type="SUPFAM" id="SSF46785">
    <property type="entry name" value="Winged helix' DNA-binding domain"/>
    <property type="match status" value="1"/>
</dbReference>
<dbReference type="Gene3D" id="3.20.20.30">
    <property type="entry name" value="Luciferase-like domain"/>
    <property type="match status" value="1"/>
</dbReference>
<evidence type="ECO:0000256" key="4">
    <source>
        <dbReference type="ARBA" id="ARBA00023015"/>
    </source>
</evidence>
<protein>
    <recommendedName>
        <fullName evidence="8">HTH gntR-type domain-containing protein</fullName>
    </recommendedName>
</protein>
<organism evidence="9 10">
    <name type="scientific">Mesorhabditis spiculigera</name>
    <dbReference type="NCBI Taxonomy" id="96644"/>
    <lineage>
        <taxon>Eukaryota</taxon>
        <taxon>Metazoa</taxon>
        <taxon>Ecdysozoa</taxon>
        <taxon>Nematoda</taxon>
        <taxon>Chromadorea</taxon>
        <taxon>Rhabditida</taxon>
        <taxon>Rhabditina</taxon>
        <taxon>Rhabditomorpha</taxon>
        <taxon>Rhabditoidea</taxon>
        <taxon>Rhabditidae</taxon>
        <taxon>Mesorhabditinae</taxon>
        <taxon>Mesorhabditis</taxon>
    </lineage>
</organism>
<keyword evidence="2" id="KW-0288">FMN</keyword>
<keyword evidence="6" id="KW-0238">DNA-binding</keyword>
<dbReference type="Pfam" id="PF00392">
    <property type="entry name" value="GntR"/>
    <property type="match status" value="1"/>
</dbReference>
<dbReference type="PANTHER" id="PTHR30011">
    <property type="entry name" value="ALKANESULFONATE MONOOXYGENASE-RELATED"/>
    <property type="match status" value="1"/>
</dbReference>
<evidence type="ECO:0000256" key="7">
    <source>
        <dbReference type="ARBA" id="ARBA00023163"/>
    </source>
</evidence>
<dbReference type="Pfam" id="PF07729">
    <property type="entry name" value="FCD"/>
    <property type="match status" value="1"/>
</dbReference>
<evidence type="ECO:0000259" key="8">
    <source>
        <dbReference type="PROSITE" id="PS50949"/>
    </source>
</evidence>
<dbReference type="InterPro" id="IPR051260">
    <property type="entry name" value="Diverse_substr_monoxygenases"/>
</dbReference>
<dbReference type="InterPro" id="IPR011711">
    <property type="entry name" value="GntR_C"/>
</dbReference>
<comment type="caution">
    <text evidence="9">The sequence shown here is derived from an EMBL/GenBank/DDBJ whole genome shotgun (WGS) entry which is preliminary data.</text>
</comment>
<evidence type="ECO:0000256" key="1">
    <source>
        <dbReference type="ARBA" id="ARBA00022630"/>
    </source>
</evidence>
<evidence type="ECO:0000313" key="9">
    <source>
        <dbReference type="EMBL" id="CAJ0570540.1"/>
    </source>
</evidence>
<dbReference type="SMART" id="SM00345">
    <property type="entry name" value="HTH_GNTR"/>
    <property type="match status" value="1"/>
</dbReference>
<dbReference type="EMBL" id="CATQJA010002382">
    <property type="protein sequence ID" value="CAJ0570540.1"/>
    <property type="molecule type" value="Genomic_DNA"/>
</dbReference>
<dbReference type="PANTHER" id="PTHR30011:SF16">
    <property type="entry name" value="C2H2 FINGER DOMAIN TRANSCRIPTION FACTOR (EUROFUNG)-RELATED"/>
    <property type="match status" value="1"/>
</dbReference>
<keyword evidence="3" id="KW-0560">Oxidoreductase</keyword>
<name>A0AA36CM40_9BILA</name>
<dbReference type="InterPro" id="IPR036390">
    <property type="entry name" value="WH_DNA-bd_sf"/>
</dbReference>
<proteinExistence type="predicted"/>
<evidence type="ECO:0000313" key="10">
    <source>
        <dbReference type="Proteomes" id="UP001177023"/>
    </source>
</evidence>
<dbReference type="SUPFAM" id="SSF48008">
    <property type="entry name" value="GntR ligand-binding domain-like"/>
    <property type="match status" value="1"/>
</dbReference>
<gene>
    <name evidence="9" type="ORF">MSPICULIGERA_LOCUS8977</name>
</gene>
<reference evidence="9" key="1">
    <citation type="submission" date="2023-06" db="EMBL/GenBank/DDBJ databases">
        <authorList>
            <person name="Delattre M."/>
        </authorList>
    </citation>
    <scope>NUCLEOTIDE SEQUENCE</scope>
    <source>
        <strain evidence="9">AF72</strain>
    </source>
</reference>
<evidence type="ECO:0000256" key="6">
    <source>
        <dbReference type="ARBA" id="ARBA00023125"/>
    </source>
</evidence>
<dbReference type="PRINTS" id="PR00035">
    <property type="entry name" value="HTHGNTR"/>
</dbReference>
<accession>A0AA36CM40</accession>
<keyword evidence="5" id="KW-0503">Monooxygenase</keyword>
<feature type="domain" description="HTH gntR-type" evidence="8">
    <location>
        <begin position="210"/>
        <end position="278"/>
    </location>
</feature>
<dbReference type="AlphaFoldDB" id="A0AA36CM40"/>
<dbReference type="SMART" id="SM00895">
    <property type="entry name" value="FCD"/>
    <property type="match status" value="1"/>
</dbReference>
<dbReference type="CDD" id="cd07377">
    <property type="entry name" value="WHTH_GntR"/>
    <property type="match status" value="1"/>
</dbReference>
<dbReference type="InterPro" id="IPR000524">
    <property type="entry name" value="Tscrpt_reg_HTH_GntR"/>
</dbReference>
<dbReference type="GO" id="GO:0004497">
    <property type="term" value="F:monooxygenase activity"/>
    <property type="evidence" value="ECO:0007669"/>
    <property type="project" value="UniProtKB-KW"/>
</dbReference>
<evidence type="ECO:0000256" key="3">
    <source>
        <dbReference type="ARBA" id="ARBA00023002"/>
    </source>
</evidence>
<keyword evidence="1" id="KW-0285">Flavoprotein</keyword>
<dbReference type="InterPro" id="IPR036388">
    <property type="entry name" value="WH-like_DNA-bd_sf"/>
</dbReference>
<dbReference type="Gene3D" id="1.10.10.10">
    <property type="entry name" value="Winged helix-like DNA-binding domain superfamily/Winged helix DNA-binding domain"/>
    <property type="match status" value="1"/>
</dbReference>
<dbReference type="InterPro" id="IPR036661">
    <property type="entry name" value="Luciferase-like_sf"/>
</dbReference>
<dbReference type="SUPFAM" id="SSF51679">
    <property type="entry name" value="Bacterial luciferase-like"/>
    <property type="match status" value="1"/>
</dbReference>
<dbReference type="Proteomes" id="UP001177023">
    <property type="component" value="Unassembled WGS sequence"/>
</dbReference>
<dbReference type="PROSITE" id="PS50949">
    <property type="entry name" value="HTH_GNTR"/>
    <property type="match status" value="1"/>
</dbReference>
<dbReference type="GO" id="GO:0016705">
    <property type="term" value="F:oxidoreductase activity, acting on paired donors, with incorporation or reduction of molecular oxygen"/>
    <property type="evidence" value="ECO:0007669"/>
    <property type="project" value="InterPro"/>
</dbReference>
<keyword evidence="7" id="KW-0804">Transcription</keyword>
<evidence type="ECO:0000256" key="5">
    <source>
        <dbReference type="ARBA" id="ARBA00023033"/>
    </source>
</evidence>
<sequence length="424" mass="48738">MAAATKHLGFSVTYSTSYEHPYALARKLSTLDHLTKGRVGWNIVTSNLESAAKNFGLSHQIGLNERYERADEFMEVAYKLWEASWENDAVVLDRDKNIYTNPSKVHDIGHKGDYYSVPGIHLYATKEKEYLQQHIDYFNELRALGHVIGNGKLEDDAEGLAIFKATSKDLAATELKSRMEHGERPFIVDVREDNEVATGEEEMLQKTNRLTLVEQVAKQIEELIEQGVWKRDERIPPEPELMEQLEVSRNTLREAIRALTHAGMLQTRQGDGTYVRSTSTFGPALQRRVLKTDALQTLEVRHAFEREAAILAARRRSKEDLDRIRHCLDRCFQAIADKDTEAYVEWDLRFHSSVIMASHNDLLIEMYSNIAEALQEVIESVKSISDQNQYVDLHEQLLQAIDKQDEELAEQSVYRYIQLTQSHF</sequence>
<dbReference type="InterPro" id="IPR011251">
    <property type="entry name" value="Luciferase-like_dom"/>
</dbReference>
<dbReference type="InterPro" id="IPR008920">
    <property type="entry name" value="TF_FadR/GntR_C"/>
</dbReference>
<keyword evidence="10" id="KW-1185">Reference proteome</keyword>